<dbReference type="Proteomes" id="UP001321473">
    <property type="component" value="Unassembled WGS sequence"/>
</dbReference>
<comment type="caution">
    <text evidence="1">The sequence shown here is derived from an EMBL/GenBank/DDBJ whole genome shotgun (WGS) entry which is preliminary data.</text>
</comment>
<accession>A0AAQ4FEC5</accession>
<gene>
    <name evidence="1" type="ORF">V5799_008340</name>
</gene>
<dbReference type="AlphaFoldDB" id="A0AAQ4FEC5"/>
<name>A0AAQ4FEC5_AMBAM</name>
<reference evidence="1 2" key="1">
    <citation type="journal article" date="2023" name="Arcadia Sci">
        <title>De novo assembly of a long-read Amblyomma americanum tick genome.</title>
        <authorList>
            <person name="Chou S."/>
            <person name="Poskanzer K.E."/>
            <person name="Rollins M."/>
            <person name="Thuy-Boun P.S."/>
        </authorList>
    </citation>
    <scope>NUCLEOTIDE SEQUENCE [LARGE SCALE GENOMIC DNA]</scope>
    <source>
        <strain evidence="1">F_SG_1</strain>
        <tissue evidence="1">Salivary glands</tissue>
    </source>
</reference>
<keyword evidence="2" id="KW-1185">Reference proteome</keyword>
<proteinExistence type="predicted"/>
<sequence>MDTSERLSRIHNKKKWQTPTVPVLTVNVPEEGCNHFLSPVRYMERVDSSCNMLCSNQQFKQVQEGTLCARQTTGKWPVVTRVGQCVADACREKAPDTPPVHEKVNANFDNCRILNELTVISGKLNVVLCCQVECAYGNFENRKDGVKCLVRTAP</sequence>
<evidence type="ECO:0008006" key="3">
    <source>
        <dbReference type="Google" id="ProtNLM"/>
    </source>
</evidence>
<evidence type="ECO:0000313" key="2">
    <source>
        <dbReference type="Proteomes" id="UP001321473"/>
    </source>
</evidence>
<protein>
    <recommendedName>
        <fullName evidence="3">Evasin</fullName>
    </recommendedName>
</protein>
<evidence type="ECO:0000313" key="1">
    <source>
        <dbReference type="EMBL" id="KAK8785296.1"/>
    </source>
</evidence>
<dbReference type="EMBL" id="JARKHS020003692">
    <property type="protein sequence ID" value="KAK8785296.1"/>
    <property type="molecule type" value="Genomic_DNA"/>
</dbReference>
<organism evidence="1 2">
    <name type="scientific">Amblyomma americanum</name>
    <name type="common">Lone star tick</name>
    <dbReference type="NCBI Taxonomy" id="6943"/>
    <lineage>
        <taxon>Eukaryota</taxon>
        <taxon>Metazoa</taxon>
        <taxon>Ecdysozoa</taxon>
        <taxon>Arthropoda</taxon>
        <taxon>Chelicerata</taxon>
        <taxon>Arachnida</taxon>
        <taxon>Acari</taxon>
        <taxon>Parasitiformes</taxon>
        <taxon>Ixodida</taxon>
        <taxon>Ixodoidea</taxon>
        <taxon>Ixodidae</taxon>
        <taxon>Amblyomminae</taxon>
        <taxon>Amblyomma</taxon>
    </lineage>
</organism>